<evidence type="ECO:0000256" key="6">
    <source>
        <dbReference type="ARBA" id="ARBA00023136"/>
    </source>
</evidence>
<protein>
    <submittedName>
        <fullName evidence="10">Sugar ABC transporter permease</fullName>
    </submittedName>
</protein>
<dbReference type="CDD" id="cd06261">
    <property type="entry name" value="TM_PBP2"/>
    <property type="match status" value="1"/>
</dbReference>
<dbReference type="SUPFAM" id="SSF161098">
    <property type="entry name" value="MetI-like"/>
    <property type="match status" value="1"/>
</dbReference>
<evidence type="ECO:0000256" key="3">
    <source>
        <dbReference type="ARBA" id="ARBA00022475"/>
    </source>
</evidence>
<evidence type="ECO:0000256" key="2">
    <source>
        <dbReference type="ARBA" id="ARBA00022448"/>
    </source>
</evidence>
<dbReference type="EMBL" id="JACXZS010000003">
    <property type="protein sequence ID" value="MBD3941394.1"/>
    <property type="molecule type" value="Genomic_DNA"/>
</dbReference>
<proteinExistence type="inferred from homology"/>
<dbReference type="InterPro" id="IPR051393">
    <property type="entry name" value="ABC_transporter_permease"/>
</dbReference>
<gene>
    <name evidence="10" type="ORF">IF188_06745</name>
</gene>
<evidence type="ECO:0000256" key="4">
    <source>
        <dbReference type="ARBA" id="ARBA00022692"/>
    </source>
</evidence>
<comment type="similarity">
    <text evidence="7">Belongs to the binding-protein-dependent transport system permease family.</text>
</comment>
<feature type="transmembrane region" description="Helical" evidence="7">
    <location>
        <begin position="214"/>
        <end position="233"/>
    </location>
</feature>
<dbReference type="Pfam" id="PF00528">
    <property type="entry name" value="BPD_transp_1"/>
    <property type="match status" value="1"/>
</dbReference>
<feature type="transmembrane region" description="Helical" evidence="7">
    <location>
        <begin position="154"/>
        <end position="178"/>
    </location>
</feature>
<feature type="compositionally biased region" description="Basic and acidic residues" evidence="8">
    <location>
        <begin position="288"/>
        <end position="298"/>
    </location>
</feature>
<dbReference type="InterPro" id="IPR000515">
    <property type="entry name" value="MetI-like"/>
</dbReference>
<evidence type="ECO:0000313" key="11">
    <source>
        <dbReference type="Proteomes" id="UP000598426"/>
    </source>
</evidence>
<organism evidence="10 11">
    <name type="scientific">Microbacterium helvum</name>
    <dbReference type="NCBI Taxonomy" id="2773713"/>
    <lineage>
        <taxon>Bacteria</taxon>
        <taxon>Bacillati</taxon>
        <taxon>Actinomycetota</taxon>
        <taxon>Actinomycetes</taxon>
        <taxon>Micrococcales</taxon>
        <taxon>Microbacteriaceae</taxon>
        <taxon>Microbacterium</taxon>
    </lineage>
</organism>
<feature type="transmembrane region" description="Helical" evidence="7">
    <location>
        <begin position="7"/>
        <end position="30"/>
    </location>
</feature>
<comment type="subcellular location">
    <subcellularLocation>
        <location evidence="1 7">Cell membrane</location>
        <topology evidence="1 7">Multi-pass membrane protein</topology>
    </subcellularLocation>
</comment>
<keyword evidence="3" id="KW-1003">Cell membrane</keyword>
<dbReference type="PROSITE" id="PS50928">
    <property type="entry name" value="ABC_TM1"/>
    <property type="match status" value="1"/>
</dbReference>
<dbReference type="InterPro" id="IPR035906">
    <property type="entry name" value="MetI-like_sf"/>
</dbReference>
<feature type="transmembrane region" description="Helical" evidence="7">
    <location>
        <begin position="259"/>
        <end position="283"/>
    </location>
</feature>
<keyword evidence="11" id="KW-1185">Reference proteome</keyword>
<evidence type="ECO:0000313" key="10">
    <source>
        <dbReference type="EMBL" id="MBD3941394.1"/>
    </source>
</evidence>
<reference evidence="10 11" key="1">
    <citation type="submission" date="2020-09" db="EMBL/GenBank/DDBJ databases">
        <title>Isolation and identification of active actinomycetes.</title>
        <authorList>
            <person name="Li X."/>
        </authorList>
    </citation>
    <scope>NUCLEOTIDE SEQUENCE [LARGE SCALE GENOMIC DNA]</scope>
    <source>
        <strain evidence="10 11">NEAU-LLC</strain>
    </source>
</reference>
<evidence type="ECO:0000256" key="1">
    <source>
        <dbReference type="ARBA" id="ARBA00004651"/>
    </source>
</evidence>
<evidence type="ECO:0000256" key="5">
    <source>
        <dbReference type="ARBA" id="ARBA00022989"/>
    </source>
</evidence>
<dbReference type="PANTHER" id="PTHR30193:SF41">
    <property type="entry name" value="DIACETYLCHITOBIOSE UPTAKE SYSTEM PERMEASE PROTEIN NGCF"/>
    <property type="match status" value="1"/>
</dbReference>
<feature type="domain" description="ABC transmembrane type-1" evidence="9">
    <location>
        <begin position="66"/>
        <end position="280"/>
    </location>
</feature>
<dbReference type="PANTHER" id="PTHR30193">
    <property type="entry name" value="ABC TRANSPORTER PERMEASE PROTEIN"/>
    <property type="match status" value="1"/>
</dbReference>
<keyword evidence="2 7" id="KW-0813">Transport</keyword>
<evidence type="ECO:0000256" key="7">
    <source>
        <dbReference type="RuleBase" id="RU363032"/>
    </source>
</evidence>
<dbReference type="RefSeq" id="WP_191171014.1">
    <property type="nucleotide sequence ID" value="NZ_JACXZS010000003.1"/>
</dbReference>
<evidence type="ECO:0000259" key="9">
    <source>
        <dbReference type="PROSITE" id="PS50928"/>
    </source>
</evidence>
<name>A0ABR8NL74_9MICO</name>
<dbReference type="Gene3D" id="1.10.3720.10">
    <property type="entry name" value="MetI-like"/>
    <property type="match status" value="1"/>
</dbReference>
<evidence type="ECO:0000256" key="8">
    <source>
        <dbReference type="SAM" id="MobiDB-lite"/>
    </source>
</evidence>
<keyword evidence="4 7" id="KW-0812">Transmembrane</keyword>
<keyword evidence="5 7" id="KW-1133">Transmembrane helix</keyword>
<sequence>MRAHRPFAPYLFIAPALIVFGFAVLVPFVFTGAFSLTEWDGYSDAVFVGVDNYLRAFGDAVFQQSFVNVVVYILVTLVVEVLVGLVLAGLAISVKRGSLWFRVAIFTPVMLPMVVVAVLWSFVYNPDFGLLNGALRAFGLEDWTRVWLGDEQTALLAICVVSGWVYAGFYMTIFYAALRQVPAEVVEAARLDGAKESTIFWRVRVPIIRKSIEVAVLLCVTGGFQSFDLFYVLTNGGPYHATEIPTTYLVQAVFHTGEVGYGSAMAVVLTAVIVAIGLIMTTLRHRSDRRDRAPRGPGDDTATLAPVSPAAPALEPEMVR</sequence>
<dbReference type="Proteomes" id="UP000598426">
    <property type="component" value="Unassembled WGS sequence"/>
</dbReference>
<keyword evidence="6 7" id="KW-0472">Membrane</keyword>
<feature type="transmembrane region" description="Helical" evidence="7">
    <location>
        <begin position="99"/>
        <end position="123"/>
    </location>
</feature>
<comment type="caution">
    <text evidence="10">The sequence shown here is derived from an EMBL/GenBank/DDBJ whole genome shotgun (WGS) entry which is preliminary data.</text>
</comment>
<feature type="region of interest" description="Disordered" evidence="8">
    <location>
        <begin position="287"/>
        <end position="307"/>
    </location>
</feature>
<accession>A0ABR8NL74</accession>
<feature type="transmembrane region" description="Helical" evidence="7">
    <location>
        <begin position="69"/>
        <end position="92"/>
    </location>
</feature>